<evidence type="ECO:0000259" key="3">
    <source>
        <dbReference type="Pfam" id="PF05050"/>
    </source>
</evidence>
<keyword evidence="5" id="KW-1185">Reference proteome</keyword>
<dbReference type="GO" id="GO:0031902">
    <property type="term" value="C:late endosome membrane"/>
    <property type="evidence" value="ECO:0007669"/>
    <property type="project" value="TreeGrafter"/>
</dbReference>
<dbReference type="OrthoDB" id="421724at2759"/>
<dbReference type="InterPro" id="IPR053202">
    <property type="entry name" value="EGF_Rcpt_Signaling_Reg"/>
</dbReference>
<dbReference type="GO" id="GO:0005886">
    <property type="term" value="C:plasma membrane"/>
    <property type="evidence" value="ECO:0007669"/>
    <property type="project" value="TreeGrafter"/>
</dbReference>
<dbReference type="Proteomes" id="UP000186817">
    <property type="component" value="Unassembled WGS sequence"/>
</dbReference>
<evidence type="ECO:0000313" key="4">
    <source>
        <dbReference type="EMBL" id="OLP86399.1"/>
    </source>
</evidence>
<dbReference type="GO" id="GO:0006888">
    <property type="term" value="P:endoplasmic reticulum to Golgi vesicle-mediated transport"/>
    <property type="evidence" value="ECO:0007669"/>
    <property type="project" value="TreeGrafter"/>
</dbReference>
<feature type="domain" description="Methyltransferase FkbM" evidence="3">
    <location>
        <begin position="81"/>
        <end position="238"/>
    </location>
</feature>
<dbReference type="AlphaFoldDB" id="A0A1Q9CU05"/>
<reference evidence="4 5" key="1">
    <citation type="submission" date="2016-02" db="EMBL/GenBank/DDBJ databases">
        <title>Genome analysis of coral dinoflagellate symbionts highlights evolutionary adaptations to a symbiotic lifestyle.</title>
        <authorList>
            <person name="Aranda M."/>
            <person name="Li Y."/>
            <person name="Liew Y.J."/>
            <person name="Baumgarten S."/>
            <person name="Simakov O."/>
            <person name="Wilson M."/>
            <person name="Piel J."/>
            <person name="Ashoor H."/>
            <person name="Bougouffa S."/>
            <person name="Bajic V.B."/>
            <person name="Ryu T."/>
            <person name="Ravasi T."/>
            <person name="Bayer T."/>
            <person name="Micklem G."/>
            <person name="Kim H."/>
            <person name="Bhak J."/>
            <person name="Lajeunesse T.C."/>
            <person name="Voolstra C.R."/>
        </authorList>
    </citation>
    <scope>NUCLEOTIDE SEQUENCE [LARGE SCALE GENOMIC DNA]</scope>
    <source>
        <strain evidence="4 5">CCMP2467</strain>
    </source>
</reference>
<dbReference type="GO" id="GO:0016197">
    <property type="term" value="P:endosomal transport"/>
    <property type="evidence" value="ECO:0007669"/>
    <property type="project" value="TreeGrafter"/>
</dbReference>
<dbReference type="SUPFAM" id="SSF53335">
    <property type="entry name" value="S-adenosyl-L-methionine-dependent methyltransferases"/>
    <property type="match status" value="1"/>
</dbReference>
<feature type="region of interest" description="Disordered" evidence="1">
    <location>
        <begin position="936"/>
        <end position="961"/>
    </location>
</feature>
<proteinExistence type="predicted"/>
<name>A0A1Q9CU05_SYMMI</name>
<comment type="caution">
    <text evidence="4">The sequence shown here is derived from an EMBL/GenBank/DDBJ whole genome shotgun (WGS) entry which is preliminary data.</text>
</comment>
<evidence type="ECO:0000256" key="2">
    <source>
        <dbReference type="SAM" id="SignalP"/>
    </source>
</evidence>
<dbReference type="GO" id="GO:0005794">
    <property type="term" value="C:Golgi apparatus"/>
    <property type="evidence" value="ECO:0007669"/>
    <property type="project" value="TreeGrafter"/>
</dbReference>
<evidence type="ECO:0000256" key="1">
    <source>
        <dbReference type="SAM" id="MobiDB-lite"/>
    </source>
</evidence>
<dbReference type="PANTHER" id="PTHR34009:SF2">
    <property type="entry name" value="PROTEIN STAR"/>
    <property type="match status" value="1"/>
</dbReference>
<accession>A0A1Q9CU05</accession>
<dbReference type="Gene3D" id="3.40.50.150">
    <property type="entry name" value="Vaccinia Virus protein VP39"/>
    <property type="match status" value="1"/>
</dbReference>
<dbReference type="InterPro" id="IPR006342">
    <property type="entry name" value="FkbM_mtfrase"/>
</dbReference>
<dbReference type="GO" id="GO:0005789">
    <property type="term" value="C:endoplasmic reticulum membrane"/>
    <property type="evidence" value="ECO:0007669"/>
    <property type="project" value="TreeGrafter"/>
</dbReference>
<gene>
    <name evidence="4" type="primary">S</name>
    <name evidence="4" type="ORF">AK812_SmicGene32510</name>
</gene>
<sequence length="1087" mass="122730">MPRLWLFRTILFFNLWLQALQADSTKASGRDFTLPVLDGWHSQYGQDKTILRWLYNEEASDAAHALMHGRAHRQGIFIELGAGDGLAGSNTLAFEQKLGWTGLLIEPVQHFYEKLQVNRPAATCVHACVAGATGPKTLAESGFNSGTTGRLVTSSDLEKLVDMTCQTLGDLIDKHLGEMGRHIDYLSLDTEGTELEILGTFDFDRYQVDVMSIEVDDALPEEMYVRLTRLLDRRGFRFLERLLVDEIWIRKTGLEPDPTCIYPSLQLGPNAAEFSWASLRKALTSLLGVLLDRPFDTLDVNVLAGKEALALNHFFYKWMDEDLQDWERTCPAGMLTLGLAMVLLHNRFGDTTPDKWSLAKELRQQSVFHHTERILRLQYISDYVGQIRESELSATPFSFRFPLGKAWHSTSFQQLLEARWPIFGLLDVVAKRMGKSGHLMEKTEYRGIEEHRPVPLPAMRCQLEVAPDNDLVRVAHKTPLIRRGKHRSTQSLLLDADGCNLLGVAAANFHQARSEIQRLVQNEASRFMTFDILHNWTAACSDQRSPELCAADSNEECAALQDDHRRVSKACLRVHRSKRSTLRVRRRIRLRKTRAGFWIEEGERLFREFVARYDLQAAMWAAGQFELAPHADRRATFGTWPATEEVKHRATMFGILNSLQQDLFFPDDLLPPLCQSPSALGLEQESRYGAYGRREEHAVHAVQFFQGPGLQEHYACSNEERHRKLGPGPLPCEQSPPLSTAGSWSTVWSTPTSKGVALPLALALPVTYCAAVGLNIPLLLELVASCNRPATKSEVVVCIHRICRLKSQAFRVSLRMLNVHGGWTTIEPLLRMAGGRLCALLVREREMEKLTIVKRSLAAVVVYAKKEGPEDEESKESSGGEKQFAKKLLALKKSLQKVYYQPLTAEESSEIKKRKTKEDVKNALLQSLNALKKSKDPKKLISNEKKHKASDGPLQPDKDRASDRLDKHIIPLEPNPLCQHGLLESITASPDDLDDFWRKQEECEMAVFADRLVEWRLMGHTLVPLSQRCAAMAVDWSMTDPTNPWAEDVLRLCEKQGQEVAGRFDLSPAMAGRRISMPSWGYSAQAF</sequence>
<protein>
    <submittedName>
        <fullName evidence="4">Protein Star</fullName>
    </submittedName>
</protein>
<dbReference type="PANTHER" id="PTHR34009">
    <property type="entry name" value="PROTEIN STAR"/>
    <property type="match status" value="1"/>
</dbReference>
<feature type="signal peptide" evidence="2">
    <location>
        <begin position="1"/>
        <end position="22"/>
    </location>
</feature>
<organism evidence="4 5">
    <name type="scientific">Symbiodinium microadriaticum</name>
    <name type="common">Dinoflagellate</name>
    <name type="synonym">Zooxanthella microadriatica</name>
    <dbReference type="NCBI Taxonomy" id="2951"/>
    <lineage>
        <taxon>Eukaryota</taxon>
        <taxon>Sar</taxon>
        <taxon>Alveolata</taxon>
        <taxon>Dinophyceae</taxon>
        <taxon>Suessiales</taxon>
        <taxon>Symbiodiniaceae</taxon>
        <taxon>Symbiodinium</taxon>
    </lineage>
</organism>
<feature type="chain" id="PRO_5012118839" evidence="2">
    <location>
        <begin position="23"/>
        <end position="1087"/>
    </location>
</feature>
<dbReference type="Pfam" id="PF05050">
    <property type="entry name" value="Methyltransf_21"/>
    <property type="match status" value="1"/>
</dbReference>
<evidence type="ECO:0000313" key="5">
    <source>
        <dbReference type="Proteomes" id="UP000186817"/>
    </source>
</evidence>
<dbReference type="EMBL" id="LSRX01000918">
    <property type="protein sequence ID" value="OLP86399.1"/>
    <property type="molecule type" value="Genomic_DNA"/>
</dbReference>
<keyword evidence="2" id="KW-0732">Signal</keyword>
<dbReference type="InterPro" id="IPR029063">
    <property type="entry name" value="SAM-dependent_MTases_sf"/>
</dbReference>